<gene>
    <name evidence="2" type="ORF">HYG86_07035</name>
</gene>
<feature type="transmembrane region" description="Helical" evidence="1">
    <location>
        <begin position="97"/>
        <end position="118"/>
    </location>
</feature>
<keyword evidence="1" id="KW-0812">Transmembrane</keyword>
<evidence type="ECO:0000313" key="3">
    <source>
        <dbReference type="Proteomes" id="UP000516160"/>
    </source>
</evidence>
<feature type="transmembrane region" description="Helical" evidence="1">
    <location>
        <begin position="177"/>
        <end position="200"/>
    </location>
</feature>
<keyword evidence="3" id="KW-1185">Reference proteome</keyword>
<dbReference type="Proteomes" id="UP000516160">
    <property type="component" value="Chromosome"/>
</dbReference>
<feature type="transmembrane region" description="Helical" evidence="1">
    <location>
        <begin position="29"/>
        <end position="47"/>
    </location>
</feature>
<proteinExistence type="predicted"/>
<evidence type="ECO:0000313" key="2">
    <source>
        <dbReference type="EMBL" id="QNO14551.1"/>
    </source>
</evidence>
<protein>
    <submittedName>
        <fullName evidence="2">Uncharacterized protein</fullName>
    </submittedName>
</protein>
<organism evidence="2 3">
    <name type="scientific">Alkalicella caledoniensis</name>
    <dbReference type="NCBI Taxonomy" id="2731377"/>
    <lineage>
        <taxon>Bacteria</taxon>
        <taxon>Bacillati</taxon>
        <taxon>Bacillota</taxon>
        <taxon>Clostridia</taxon>
        <taxon>Eubacteriales</taxon>
        <taxon>Proteinivoracaceae</taxon>
        <taxon>Alkalicella</taxon>
    </lineage>
</organism>
<feature type="transmembrane region" description="Helical" evidence="1">
    <location>
        <begin position="6"/>
        <end position="22"/>
    </location>
</feature>
<dbReference type="KEGG" id="acae:HYG86_07035"/>
<dbReference type="EMBL" id="CP058559">
    <property type="protein sequence ID" value="QNO14551.1"/>
    <property type="molecule type" value="Genomic_DNA"/>
</dbReference>
<feature type="transmembrane region" description="Helical" evidence="1">
    <location>
        <begin position="67"/>
        <end position="85"/>
    </location>
</feature>
<evidence type="ECO:0000256" key="1">
    <source>
        <dbReference type="SAM" id="Phobius"/>
    </source>
</evidence>
<sequence>METLGIWIAAIGTIAILSFLYKENPIYRTVEHIFVGVSAGIGLYWGYDSIRQNAWNPLFNPAEGESRQLLMLIPLILGILLYSRFMENYKWVSRIPLGFIIGIGSALAIRGVIGASFMDQIIATMRMPLWGTMVKFGFDSLLFVVGVIGTLIYFFFSTEQKGALKYGASIGKWTMMIAFGTAFGNTVMSRVSLLIGRVYFLLGEWLQII</sequence>
<keyword evidence="1" id="KW-1133">Transmembrane helix</keyword>
<reference evidence="2 3" key="1">
    <citation type="submission" date="2020-07" db="EMBL/GenBank/DDBJ databases">
        <title>Alkalicella. sp. LB2 genome.</title>
        <authorList>
            <person name="Postec A."/>
            <person name="Quemeneur M."/>
        </authorList>
    </citation>
    <scope>NUCLEOTIDE SEQUENCE [LARGE SCALE GENOMIC DNA]</scope>
    <source>
        <strain evidence="2 3">LB2</strain>
    </source>
</reference>
<keyword evidence="1" id="KW-0472">Membrane</keyword>
<dbReference type="RefSeq" id="WP_213168337.1">
    <property type="nucleotide sequence ID" value="NZ_CP058559.1"/>
</dbReference>
<name>A0A7G9W789_ALKCA</name>
<dbReference type="AlphaFoldDB" id="A0A7G9W789"/>
<accession>A0A7G9W789</accession>
<feature type="transmembrane region" description="Helical" evidence="1">
    <location>
        <begin position="138"/>
        <end position="156"/>
    </location>
</feature>